<evidence type="ECO:0000259" key="11">
    <source>
        <dbReference type="PROSITE" id="PS50045"/>
    </source>
</evidence>
<evidence type="ECO:0000259" key="14">
    <source>
        <dbReference type="PROSITE" id="PS50113"/>
    </source>
</evidence>
<dbReference type="InterPro" id="IPR025943">
    <property type="entry name" value="Sigma_54_int_dom_ATP-bd_2"/>
</dbReference>
<evidence type="ECO:0000313" key="15">
    <source>
        <dbReference type="EMBL" id="MFD0834356.1"/>
    </source>
</evidence>
<keyword evidence="3" id="KW-0418">Kinase</keyword>
<dbReference type="SMART" id="SM00065">
    <property type="entry name" value="GAF"/>
    <property type="match status" value="2"/>
</dbReference>
<dbReference type="SUPFAM" id="SSF55785">
    <property type="entry name" value="PYP-like sensor domain (PAS domain)"/>
    <property type="match status" value="3"/>
</dbReference>
<dbReference type="PROSITE" id="PS00675">
    <property type="entry name" value="SIGMA54_INTERACT_1"/>
    <property type="match status" value="1"/>
</dbReference>
<dbReference type="SUPFAM" id="SSF46689">
    <property type="entry name" value="Homeodomain-like"/>
    <property type="match status" value="1"/>
</dbReference>
<dbReference type="EMBL" id="JBHTIB010000002">
    <property type="protein sequence ID" value="MFD0834356.1"/>
    <property type="molecule type" value="Genomic_DNA"/>
</dbReference>
<dbReference type="InterPro" id="IPR000014">
    <property type="entry name" value="PAS"/>
</dbReference>
<dbReference type="SUPFAM" id="SSF52172">
    <property type="entry name" value="CheY-like"/>
    <property type="match status" value="1"/>
</dbReference>
<keyword evidence="2" id="KW-0547">Nucleotide-binding</keyword>
<feature type="domain" description="PAS" evidence="13">
    <location>
        <begin position="590"/>
        <end position="661"/>
    </location>
</feature>
<feature type="domain" description="Response regulatory" evidence="12">
    <location>
        <begin position="5"/>
        <end position="123"/>
    </location>
</feature>
<dbReference type="Proteomes" id="UP001597011">
    <property type="component" value="Unassembled WGS sequence"/>
</dbReference>
<evidence type="ECO:0000259" key="12">
    <source>
        <dbReference type="PROSITE" id="PS50110"/>
    </source>
</evidence>
<dbReference type="Gene3D" id="1.10.8.60">
    <property type="match status" value="1"/>
</dbReference>
<dbReference type="Gene3D" id="3.30.450.40">
    <property type="match status" value="2"/>
</dbReference>
<dbReference type="PROSITE" id="PS50110">
    <property type="entry name" value="RESPONSE_REGULATORY"/>
    <property type="match status" value="1"/>
</dbReference>
<dbReference type="SUPFAM" id="SSF52540">
    <property type="entry name" value="P-loop containing nucleoside triphosphate hydrolases"/>
    <property type="match status" value="1"/>
</dbReference>
<dbReference type="InterPro" id="IPR029016">
    <property type="entry name" value="GAF-like_dom_sf"/>
</dbReference>
<feature type="domain" description="PAS" evidence="13">
    <location>
        <begin position="345"/>
        <end position="387"/>
    </location>
</feature>
<dbReference type="Gene3D" id="3.40.50.2300">
    <property type="match status" value="1"/>
</dbReference>
<dbReference type="Gene3D" id="3.30.450.20">
    <property type="entry name" value="PAS domain"/>
    <property type="match status" value="3"/>
</dbReference>
<name>A0ABW3BMP9_9FLAO</name>
<dbReference type="SMART" id="SM00091">
    <property type="entry name" value="PAS"/>
    <property type="match status" value="3"/>
</dbReference>
<evidence type="ECO:0000256" key="6">
    <source>
        <dbReference type="ARBA" id="ARBA00023125"/>
    </source>
</evidence>
<keyword evidence="4" id="KW-0067">ATP-binding</keyword>
<evidence type="ECO:0000256" key="9">
    <source>
        <dbReference type="PROSITE-ProRule" id="PRU00169"/>
    </source>
</evidence>
<accession>A0ABW3BMP9</accession>
<dbReference type="CDD" id="cd00130">
    <property type="entry name" value="PAS"/>
    <property type="match status" value="3"/>
</dbReference>
<keyword evidence="7" id="KW-0010">Activator</keyword>
<dbReference type="PROSITE" id="PS50112">
    <property type="entry name" value="PAS"/>
    <property type="match status" value="3"/>
</dbReference>
<evidence type="ECO:0000256" key="8">
    <source>
        <dbReference type="ARBA" id="ARBA00023163"/>
    </source>
</evidence>
<dbReference type="InterPro" id="IPR025944">
    <property type="entry name" value="Sigma_54_int_dom_CS"/>
</dbReference>
<organism evidence="15 16">
    <name type="scientific">Mariniflexile aquimaris</name>
    <dbReference type="NCBI Taxonomy" id="881009"/>
    <lineage>
        <taxon>Bacteria</taxon>
        <taxon>Pseudomonadati</taxon>
        <taxon>Bacteroidota</taxon>
        <taxon>Flavobacteriia</taxon>
        <taxon>Flavobacteriales</taxon>
        <taxon>Flavobacteriaceae</taxon>
        <taxon>Mariniflexile</taxon>
    </lineage>
</organism>
<dbReference type="Gene3D" id="1.10.10.60">
    <property type="entry name" value="Homeodomain-like"/>
    <property type="match status" value="1"/>
</dbReference>
<dbReference type="InterPro" id="IPR009057">
    <property type="entry name" value="Homeodomain-like_sf"/>
</dbReference>
<comment type="caution">
    <text evidence="15">The sequence shown here is derived from an EMBL/GenBank/DDBJ whole genome shotgun (WGS) entry which is preliminary data.</text>
</comment>
<dbReference type="PANTHER" id="PTHR32071:SF117">
    <property type="entry name" value="PTS-DEPENDENT DIHYDROXYACETONE KINASE OPERON REGULATORY PROTEIN-RELATED"/>
    <property type="match status" value="1"/>
</dbReference>
<keyword evidence="1" id="KW-0808">Transferase</keyword>
<evidence type="ECO:0000256" key="3">
    <source>
        <dbReference type="ARBA" id="ARBA00022777"/>
    </source>
</evidence>
<dbReference type="SUPFAM" id="SSF55781">
    <property type="entry name" value="GAF domain-like"/>
    <property type="match status" value="2"/>
</dbReference>
<feature type="domain" description="PAS" evidence="13">
    <location>
        <begin position="464"/>
        <end position="535"/>
    </location>
</feature>
<dbReference type="SMART" id="SM00448">
    <property type="entry name" value="REC"/>
    <property type="match status" value="1"/>
</dbReference>
<dbReference type="InterPro" id="IPR000700">
    <property type="entry name" value="PAS-assoc_C"/>
</dbReference>
<dbReference type="Pfam" id="PF00158">
    <property type="entry name" value="Sigma54_activat"/>
    <property type="match status" value="1"/>
</dbReference>
<protein>
    <submittedName>
        <fullName evidence="15">Sigma 54-interacting transcriptional regulator</fullName>
    </submittedName>
</protein>
<dbReference type="Pfam" id="PF25601">
    <property type="entry name" value="AAA_lid_14"/>
    <property type="match status" value="1"/>
</dbReference>
<gene>
    <name evidence="15" type="ORF">ACFQ0I_01160</name>
</gene>
<keyword evidence="6" id="KW-0238">DNA-binding</keyword>
<dbReference type="PANTHER" id="PTHR32071">
    <property type="entry name" value="TRANSCRIPTIONAL REGULATORY PROTEIN"/>
    <property type="match status" value="1"/>
</dbReference>
<dbReference type="InterPro" id="IPR027417">
    <property type="entry name" value="P-loop_NTPase"/>
</dbReference>
<evidence type="ECO:0000256" key="4">
    <source>
        <dbReference type="ARBA" id="ARBA00022840"/>
    </source>
</evidence>
<dbReference type="PROSITE" id="PS50113">
    <property type="entry name" value="PAC"/>
    <property type="match status" value="2"/>
</dbReference>
<dbReference type="PROSITE" id="PS00676">
    <property type="entry name" value="SIGMA54_INTERACT_2"/>
    <property type="match status" value="1"/>
</dbReference>
<dbReference type="InterPro" id="IPR003593">
    <property type="entry name" value="AAA+_ATPase"/>
</dbReference>
<feature type="domain" description="PAC" evidence="14">
    <location>
        <begin position="537"/>
        <end position="589"/>
    </location>
</feature>
<dbReference type="InterPro" id="IPR035965">
    <property type="entry name" value="PAS-like_dom_sf"/>
</dbReference>
<evidence type="ECO:0000256" key="1">
    <source>
        <dbReference type="ARBA" id="ARBA00022679"/>
    </source>
</evidence>
<evidence type="ECO:0000256" key="5">
    <source>
        <dbReference type="ARBA" id="ARBA00023015"/>
    </source>
</evidence>
<dbReference type="NCBIfam" id="TIGR00229">
    <property type="entry name" value="sensory_box"/>
    <property type="match status" value="3"/>
</dbReference>
<feature type="modified residue" description="4-aspartylphosphate" evidence="9">
    <location>
        <position position="55"/>
    </location>
</feature>
<dbReference type="Pfam" id="PF00072">
    <property type="entry name" value="Response_reg"/>
    <property type="match status" value="1"/>
</dbReference>
<proteinExistence type="predicted"/>
<dbReference type="SMART" id="SM00086">
    <property type="entry name" value="PAC"/>
    <property type="match status" value="3"/>
</dbReference>
<keyword evidence="10" id="KW-0175">Coiled coil</keyword>
<dbReference type="InterPro" id="IPR001789">
    <property type="entry name" value="Sig_transdc_resp-reg_receiver"/>
</dbReference>
<dbReference type="Gene3D" id="3.40.50.300">
    <property type="entry name" value="P-loop containing nucleotide triphosphate hydrolases"/>
    <property type="match status" value="1"/>
</dbReference>
<dbReference type="Pfam" id="PF13185">
    <property type="entry name" value="GAF_2"/>
    <property type="match status" value="1"/>
</dbReference>
<dbReference type="InterPro" id="IPR002078">
    <property type="entry name" value="Sigma_54_int"/>
</dbReference>
<reference evidence="16" key="1">
    <citation type="journal article" date="2019" name="Int. J. Syst. Evol. Microbiol.">
        <title>The Global Catalogue of Microorganisms (GCM) 10K type strain sequencing project: providing services to taxonomists for standard genome sequencing and annotation.</title>
        <authorList>
            <consortium name="The Broad Institute Genomics Platform"/>
            <consortium name="The Broad Institute Genome Sequencing Center for Infectious Disease"/>
            <person name="Wu L."/>
            <person name="Ma J."/>
        </authorList>
    </citation>
    <scope>NUCLEOTIDE SEQUENCE [LARGE SCALE GENOMIC DNA]</scope>
    <source>
        <strain evidence="16">CCUG 60529</strain>
    </source>
</reference>
<keyword evidence="16" id="KW-1185">Reference proteome</keyword>
<dbReference type="CDD" id="cd00009">
    <property type="entry name" value="AAA"/>
    <property type="match status" value="1"/>
</dbReference>
<sequence length="1239" mass="140119">MSKKTVLIVDDTYENLYLLRVILEEAGFNVIEASNGKEGLKMLYENSNVDLIISDILMPIMDGYLFCQACKKEKVFKNIPFIFYTSTYTEKLDEEFGLKLGASQFLRKPIDHDELLYLVNDMFDSVKTKVKYAKKVRISEGEVLKLYSERLINKLEQKSLDLGNEVIERKKAEQLLIHKNEILDLIAVNTPLNKIFDKLLLNYESIHPDYFGAIRLLDADGAHLSLESAPSMPKDYYSAVKKVPVSKEAGSCGAAAFTKKPVIVSDVSNDALCNQFKEISLKHNIKSCWSLPILSKNNTVLGTLAISSKTVRTPSLDEIQELNFAVSLANIAIEKYRTVEEIRRKDESYKLLFDQATDVIISFSLDGTIYSFNRASYVVLGYTEKEFSKFKIQDIILEDLVQDQENLKKLLEGEAIVFSRKFAHKNKSIIDLEISAKVQNDGKILGVARDVTERKKAELELKTAKEFTESLIDSMQDGLSVIDANKNHIHVNPALCRITGYSKEELLGIKPPFPYWPPEYLDEINDIVDKTLLGIDKSGESVFKRKNGERFPVYMSISRVKDNQGTDVAFFASIQDISEKVKAREALKAAKEFSDKLIRSMQEGLLIVDLEGKILMVNNSLSNILGYSEEELLGINLPYPFAKTEDLELMLAIKDEVATGETTSFQLEFYKKNGEKFLASFLSGNIKNDKGEVIALFGTVKDVSEEDKARKLLEDNAKKSADRKNVIMELASLVGTDYNEALKKITALSAETLNVERVNVLKFNNDKTELISEKLFIKKDKKFESGLVIRKQGNEAFFDYLMQNKTINAPDVFTSKYTKGFTEEYLIPLNIKSKLSVPIQGVNETYGVLCFEQIDTARIWSYEEEEFATSIANLVSLMIESHERKIAEKEAILANEQLILANKELNILRNRLEQENIYLRNEIDLVFNYEEMVYGSEAFSNVLTEIEKVAPTNATVLLTGESGTGKELLARAVHNTSLRNSKPLIKVNCSAIPRELIESELFGHKKGSFTGAYSDKIGKFELADGGTLFLDEIGELPLDMQPKILRFLQEGEIEVVGGTGMKKLDVRVIAATNRNLKEEIKKKQFREDLYFRLNVFPIAVPALRDRKDDIPLLVEHFVDKFNKAYSKNIKYISDEAMAQLIAYNWPGNIRELENLIERASILSANETLIIPGFESKVQKSKSSINSKNLSLDFVQRQHILRVLEQCNWKISGNNGAATLLGLKPSTLRDKMTKLDISKP</sequence>
<dbReference type="InterPro" id="IPR003018">
    <property type="entry name" value="GAF"/>
</dbReference>
<dbReference type="InterPro" id="IPR001610">
    <property type="entry name" value="PAC"/>
</dbReference>
<dbReference type="Pfam" id="PF13426">
    <property type="entry name" value="PAS_9"/>
    <property type="match status" value="3"/>
</dbReference>
<dbReference type="InterPro" id="IPR011006">
    <property type="entry name" value="CheY-like_superfamily"/>
</dbReference>
<feature type="coiled-coil region" evidence="10">
    <location>
        <begin position="879"/>
        <end position="922"/>
    </location>
</feature>
<evidence type="ECO:0000259" key="13">
    <source>
        <dbReference type="PROSITE" id="PS50112"/>
    </source>
</evidence>
<dbReference type="PROSITE" id="PS00688">
    <property type="entry name" value="SIGMA54_INTERACT_3"/>
    <property type="match status" value="1"/>
</dbReference>
<keyword evidence="5" id="KW-0805">Transcription regulation</keyword>
<keyword evidence="8" id="KW-0804">Transcription</keyword>
<evidence type="ECO:0000313" key="16">
    <source>
        <dbReference type="Proteomes" id="UP001597011"/>
    </source>
</evidence>
<dbReference type="Pfam" id="PF01590">
    <property type="entry name" value="GAF"/>
    <property type="match status" value="1"/>
</dbReference>
<feature type="domain" description="Sigma-54 factor interaction" evidence="11">
    <location>
        <begin position="932"/>
        <end position="1161"/>
    </location>
</feature>
<dbReference type="InterPro" id="IPR058031">
    <property type="entry name" value="AAA_lid_NorR"/>
</dbReference>
<evidence type="ECO:0000256" key="2">
    <source>
        <dbReference type="ARBA" id="ARBA00022741"/>
    </source>
</evidence>
<dbReference type="RefSeq" id="WP_379938598.1">
    <property type="nucleotide sequence ID" value="NZ_JBHTIB010000002.1"/>
</dbReference>
<keyword evidence="9" id="KW-0597">Phosphoprotein</keyword>
<dbReference type="PROSITE" id="PS50045">
    <property type="entry name" value="SIGMA54_INTERACT_4"/>
    <property type="match status" value="1"/>
</dbReference>
<dbReference type="SMART" id="SM00382">
    <property type="entry name" value="AAA"/>
    <property type="match status" value="1"/>
</dbReference>
<evidence type="ECO:0000256" key="10">
    <source>
        <dbReference type="SAM" id="Coils"/>
    </source>
</evidence>
<evidence type="ECO:0000256" key="7">
    <source>
        <dbReference type="ARBA" id="ARBA00023159"/>
    </source>
</evidence>
<dbReference type="InterPro" id="IPR025662">
    <property type="entry name" value="Sigma_54_int_dom_ATP-bd_1"/>
</dbReference>
<feature type="domain" description="PAC" evidence="14">
    <location>
        <begin position="663"/>
        <end position="715"/>
    </location>
</feature>